<evidence type="ECO:0000256" key="8">
    <source>
        <dbReference type="ARBA" id="ARBA00022777"/>
    </source>
</evidence>
<name>B0N0Q6_9FIRM</name>
<dbReference type="NCBIfam" id="TIGR01995">
    <property type="entry name" value="PTS-II-ABC-beta"/>
    <property type="match status" value="1"/>
</dbReference>
<keyword evidence="2" id="KW-0813">Transport</keyword>
<accession>B0N0Q6</accession>
<keyword evidence="7 12" id="KW-0812">Transmembrane</keyword>
<evidence type="ECO:0000259" key="14">
    <source>
        <dbReference type="PROSITE" id="PS51098"/>
    </source>
</evidence>
<evidence type="ECO:0000256" key="9">
    <source>
        <dbReference type="ARBA" id="ARBA00022989"/>
    </source>
</evidence>
<dbReference type="PROSITE" id="PS00371">
    <property type="entry name" value="PTS_EIIA_TYPE_1_HIS"/>
    <property type="match status" value="1"/>
</dbReference>
<dbReference type="InterPro" id="IPR013013">
    <property type="entry name" value="PTS_EIIC_1"/>
</dbReference>
<evidence type="ECO:0000313" key="17">
    <source>
        <dbReference type="Proteomes" id="UP000005798"/>
    </source>
</evidence>
<feature type="transmembrane region" description="Helical" evidence="12">
    <location>
        <begin position="267"/>
        <end position="291"/>
    </location>
</feature>
<dbReference type="CDD" id="cd00212">
    <property type="entry name" value="PTS_IIB_glc"/>
    <property type="match status" value="1"/>
</dbReference>
<dbReference type="eggNOG" id="COG1263">
    <property type="taxonomic scope" value="Bacteria"/>
</dbReference>
<feature type="transmembrane region" description="Helical" evidence="12">
    <location>
        <begin position="140"/>
        <end position="163"/>
    </location>
</feature>
<dbReference type="PANTHER" id="PTHR30175:SF1">
    <property type="entry name" value="PTS SYSTEM ARBUTIN-, CELLOBIOSE-, AND SALICIN-SPECIFIC EIIBC COMPONENT-RELATED"/>
    <property type="match status" value="1"/>
</dbReference>
<keyword evidence="8" id="KW-0418">Kinase</keyword>
<dbReference type="GO" id="GO:0015771">
    <property type="term" value="P:trehalose transport"/>
    <property type="evidence" value="ECO:0007669"/>
    <property type="project" value="TreeGrafter"/>
</dbReference>
<dbReference type="Proteomes" id="UP000005798">
    <property type="component" value="Unassembled WGS sequence"/>
</dbReference>
<feature type="domain" description="PTS EIIC type-1" evidence="15">
    <location>
        <begin position="131"/>
        <end position="490"/>
    </location>
</feature>
<dbReference type="GO" id="GO:0016301">
    <property type="term" value="F:kinase activity"/>
    <property type="evidence" value="ECO:0007669"/>
    <property type="project" value="UniProtKB-KW"/>
</dbReference>
<dbReference type="eggNOG" id="COG2190">
    <property type="taxonomic scope" value="Bacteria"/>
</dbReference>
<sequence>MDNYKDRSNTFVVIIFQEDLKKREDMKMSKKYNSLAKKIVELVGGKENINEVYHCVTRLRFKLADEQKADVTRLEETDGVTKVIQNAGVFQVVIGTHVSEVFEEVEKYVDINSKNVSEVTEKKGIVNTIIEFVAGTFQPVIPALSGAGMVKAVLALLVVFNVITTDSQTYTLLNIFADGVFFFLPMILAYTEAQKLKCNPILAVGVAAMMLHPNWIALVQAGEPVHFFGAIPFTLATYTSSVIPIILVVLVQSYVERFLNRWIPKSVELVFVPMLTFLIMGTLAFSVLGPIGSILGGYLADFFTFLSTNASWAPALLIGGFLPIMVMFGLHNGVAPLGVMQMGQLGYDSIFGPGCVCSNIAQATASAVVAIRTKDKKLKQVATSGSITAYMGITEPTLYGVNLPKKYPLIAAMIGGASGGLYAGLTQTHRFATGSSGIPAVLLYIGDNTMTCFYNILVALLISIVVTAVLTLLLSLKFEGKEDQEVITDLDKNIILSPIKGEVLPLSQSEDEAFSSESMGKGIVIVPREGKVIAPCDGTVSVLFPTKHAIGIISDSGVEILIHIGINTVNLNGKGFKTYINQGDRIKAGDLLVSFDIDEIKEAHLSTQTMIIITNSNSYETVKSTDAKNIDFSDQLLIIQR</sequence>
<dbReference type="PROSITE" id="PS01035">
    <property type="entry name" value="PTS_EIIB_TYPE_1_CYS"/>
    <property type="match status" value="1"/>
</dbReference>
<dbReference type="PROSITE" id="PS51103">
    <property type="entry name" value="PTS_EIIC_TYPE_1"/>
    <property type="match status" value="1"/>
</dbReference>
<dbReference type="HOGENOM" id="CLU_012312_2_3_9"/>
<dbReference type="Gene3D" id="3.30.1360.60">
    <property type="entry name" value="Glucose permease domain IIB"/>
    <property type="match status" value="1"/>
</dbReference>
<organism evidence="16 17">
    <name type="scientific">Thomasclavelia ramosa DSM 1402</name>
    <dbReference type="NCBI Taxonomy" id="445974"/>
    <lineage>
        <taxon>Bacteria</taxon>
        <taxon>Bacillati</taxon>
        <taxon>Bacillota</taxon>
        <taxon>Erysipelotrichia</taxon>
        <taxon>Erysipelotrichales</taxon>
        <taxon>Coprobacillaceae</taxon>
        <taxon>Thomasclavelia</taxon>
    </lineage>
</organism>
<dbReference type="GO" id="GO:0009401">
    <property type="term" value="P:phosphoenolpyruvate-dependent sugar phosphotransferase system"/>
    <property type="evidence" value="ECO:0007669"/>
    <property type="project" value="UniProtKB-KW"/>
</dbReference>
<protein>
    <submittedName>
        <fullName evidence="16">PTS system, beta-glucoside-specific, IIABC component</fullName>
        <ecNumber evidence="16">2.7.1.69</ecNumber>
    </submittedName>
</protein>
<feature type="domain" description="PTS EIIA type-1" evidence="13">
    <location>
        <begin position="511"/>
        <end position="615"/>
    </location>
</feature>
<dbReference type="InterPro" id="IPR011297">
    <property type="entry name" value="PTS_IIABC_b_glu"/>
</dbReference>
<dbReference type="EC" id="2.7.1.69" evidence="16"/>
<dbReference type="FunFam" id="2.70.70.10:FF:000001">
    <property type="entry name" value="PTS system glucose-specific IIA component"/>
    <property type="match status" value="1"/>
</dbReference>
<dbReference type="Pfam" id="PF00358">
    <property type="entry name" value="PTS_EIIA_1"/>
    <property type="match status" value="1"/>
</dbReference>
<evidence type="ECO:0000256" key="10">
    <source>
        <dbReference type="ARBA" id="ARBA00023136"/>
    </source>
</evidence>
<dbReference type="InterPro" id="IPR003352">
    <property type="entry name" value="PTS_EIIC"/>
</dbReference>
<dbReference type="eggNOG" id="COG1264">
    <property type="taxonomic scope" value="Bacteria"/>
</dbReference>
<keyword evidence="9 12" id="KW-1133">Transmembrane helix</keyword>
<proteinExistence type="predicted"/>
<dbReference type="InterPro" id="IPR001127">
    <property type="entry name" value="PTS_EIIA_1_perm"/>
</dbReference>
<evidence type="ECO:0000313" key="16">
    <source>
        <dbReference type="EMBL" id="EDS20117.1"/>
    </source>
</evidence>
<dbReference type="PANTHER" id="PTHR30175">
    <property type="entry name" value="PHOSPHOTRANSFERASE SYSTEM TRANSPORT PROTEIN"/>
    <property type="match status" value="1"/>
</dbReference>
<dbReference type="SUPFAM" id="SSF55604">
    <property type="entry name" value="Glucose permease domain IIB"/>
    <property type="match status" value="1"/>
</dbReference>
<keyword evidence="3" id="KW-1003">Cell membrane</keyword>
<dbReference type="NCBIfam" id="TIGR00830">
    <property type="entry name" value="PTBA"/>
    <property type="match status" value="1"/>
</dbReference>
<comment type="caution">
    <text evidence="16">The sequence shown here is derived from an EMBL/GenBank/DDBJ whole genome shotgun (WGS) entry which is preliminary data.</text>
</comment>
<keyword evidence="17" id="KW-1185">Reference proteome</keyword>
<keyword evidence="5 16" id="KW-0808">Transferase</keyword>
<evidence type="ECO:0000256" key="4">
    <source>
        <dbReference type="ARBA" id="ARBA00022597"/>
    </source>
</evidence>
<dbReference type="EMBL" id="ABFX02000002">
    <property type="protein sequence ID" value="EDS20117.1"/>
    <property type="molecule type" value="Genomic_DNA"/>
</dbReference>
<dbReference type="InterPro" id="IPR050558">
    <property type="entry name" value="PTS_Sugar-Specific_Components"/>
</dbReference>
<dbReference type="FunFam" id="3.30.1360.60:FF:000001">
    <property type="entry name" value="PTS system glucose-specific IIBC component PtsG"/>
    <property type="match status" value="1"/>
</dbReference>
<dbReference type="SUPFAM" id="SSF51261">
    <property type="entry name" value="Duplicated hybrid motif"/>
    <property type="match status" value="1"/>
</dbReference>
<dbReference type="PROSITE" id="PS51093">
    <property type="entry name" value="PTS_EIIA_TYPE_1"/>
    <property type="match status" value="1"/>
</dbReference>
<evidence type="ECO:0000259" key="13">
    <source>
        <dbReference type="PROSITE" id="PS51093"/>
    </source>
</evidence>
<evidence type="ECO:0000256" key="7">
    <source>
        <dbReference type="ARBA" id="ARBA00022692"/>
    </source>
</evidence>
<comment type="subcellular location">
    <subcellularLocation>
        <location evidence="1">Cell membrane</location>
        <topology evidence="1">Multi-pass membrane protein</topology>
    </subcellularLocation>
</comment>
<feature type="domain" description="PTS EIIB type-1" evidence="14">
    <location>
        <begin position="33"/>
        <end position="115"/>
    </location>
</feature>
<keyword evidence="4" id="KW-0762">Sugar transport</keyword>
<evidence type="ECO:0000256" key="3">
    <source>
        <dbReference type="ARBA" id="ARBA00022475"/>
    </source>
</evidence>
<evidence type="ECO:0000256" key="12">
    <source>
        <dbReference type="SAM" id="Phobius"/>
    </source>
</evidence>
<dbReference type="Pfam" id="PF02378">
    <property type="entry name" value="PTS_EIIC"/>
    <property type="match status" value="1"/>
</dbReference>
<evidence type="ECO:0000259" key="15">
    <source>
        <dbReference type="PROSITE" id="PS51103"/>
    </source>
</evidence>
<reference evidence="16" key="2">
    <citation type="submission" date="2014-06" db="EMBL/GenBank/DDBJ databases">
        <title>Draft genome sequence of Clostridium ramosum(DSM 1402).</title>
        <authorList>
            <person name="Sudarsanam P."/>
            <person name="Ley R."/>
            <person name="Guruge J."/>
            <person name="Turnbaugh P.J."/>
            <person name="Mahowald M."/>
            <person name="Liep D."/>
            <person name="Gordon J."/>
        </authorList>
    </citation>
    <scope>NUCLEOTIDE SEQUENCE</scope>
    <source>
        <strain evidence="16">DSM 1402</strain>
    </source>
</reference>
<evidence type="ECO:0000256" key="6">
    <source>
        <dbReference type="ARBA" id="ARBA00022683"/>
    </source>
</evidence>
<feature type="active site" description="Phosphocysteine intermediate; for EIIB activity" evidence="11">
    <location>
        <position position="55"/>
    </location>
</feature>
<feature type="transmembrane region" description="Helical" evidence="12">
    <location>
        <begin position="453"/>
        <end position="474"/>
    </location>
</feature>
<dbReference type="InterPro" id="IPR036878">
    <property type="entry name" value="Glu_permease_IIB"/>
</dbReference>
<dbReference type="InterPro" id="IPR011055">
    <property type="entry name" value="Dup_hybrid_motif"/>
</dbReference>
<dbReference type="PROSITE" id="PS51098">
    <property type="entry name" value="PTS_EIIB_TYPE_1"/>
    <property type="match status" value="1"/>
</dbReference>
<dbReference type="Pfam" id="PF00367">
    <property type="entry name" value="PTS_EIIB"/>
    <property type="match status" value="1"/>
</dbReference>
<dbReference type="InterPro" id="IPR001996">
    <property type="entry name" value="PTS_IIB_1"/>
</dbReference>
<reference evidence="16" key="1">
    <citation type="submission" date="2007-11" db="EMBL/GenBank/DDBJ databases">
        <authorList>
            <person name="Fulton L."/>
            <person name="Clifton S."/>
            <person name="Fulton B."/>
            <person name="Xu J."/>
            <person name="Minx P."/>
            <person name="Pepin K.H."/>
            <person name="Johnson M."/>
            <person name="Thiruvilangam P."/>
            <person name="Bhonagiri V."/>
            <person name="Nash W.E."/>
            <person name="Mardis E.R."/>
            <person name="Wilson R.K."/>
        </authorList>
    </citation>
    <scope>NUCLEOTIDE SEQUENCE [LARGE SCALE GENOMIC DNA]</scope>
    <source>
        <strain evidence="16">DSM 1402</strain>
    </source>
</reference>
<feature type="transmembrane region" description="Helical" evidence="12">
    <location>
        <begin position="227"/>
        <end position="255"/>
    </location>
</feature>
<keyword evidence="10 12" id="KW-0472">Membrane</keyword>
<evidence type="ECO:0000256" key="1">
    <source>
        <dbReference type="ARBA" id="ARBA00004651"/>
    </source>
</evidence>
<feature type="transmembrane region" description="Helical" evidence="12">
    <location>
        <begin position="311"/>
        <end position="330"/>
    </location>
</feature>
<dbReference type="InterPro" id="IPR018113">
    <property type="entry name" value="PTrfase_EIIB_Cys"/>
</dbReference>
<feature type="transmembrane region" description="Helical" evidence="12">
    <location>
        <begin position="201"/>
        <end position="221"/>
    </location>
</feature>
<gene>
    <name evidence="16" type="ORF">CLORAM_00210</name>
</gene>
<keyword evidence="6" id="KW-0598">Phosphotransferase system</keyword>
<evidence type="ECO:0000256" key="5">
    <source>
        <dbReference type="ARBA" id="ARBA00022679"/>
    </source>
</evidence>
<dbReference type="GO" id="GO:0008982">
    <property type="term" value="F:protein-N(PI)-phosphohistidine-sugar phosphotransferase activity"/>
    <property type="evidence" value="ECO:0007669"/>
    <property type="project" value="InterPro"/>
</dbReference>
<dbReference type="AlphaFoldDB" id="B0N0Q6"/>
<evidence type="ECO:0000256" key="11">
    <source>
        <dbReference type="PROSITE-ProRule" id="PRU00421"/>
    </source>
</evidence>
<dbReference type="Gene3D" id="2.70.70.10">
    <property type="entry name" value="Glucose Permease (Domain IIA)"/>
    <property type="match status" value="1"/>
</dbReference>
<feature type="transmembrane region" description="Helical" evidence="12">
    <location>
        <begin position="169"/>
        <end position="189"/>
    </location>
</feature>
<evidence type="ECO:0000256" key="2">
    <source>
        <dbReference type="ARBA" id="ARBA00022448"/>
    </source>
</evidence>
<dbReference type="GO" id="GO:0005886">
    <property type="term" value="C:plasma membrane"/>
    <property type="evidence" value="ECO:0007669"/>
    <property type="project" value="UniProtKB-SubCell"/>
</dbReference>
<dbReference type="GO" id="GO:0090589">
    <property type="term" value="F:protein-phosphocysteine-trehalose phosphotransferase system transporter activity"/>
    <property type="evidence" value="ECO:0007669"/>
    <property type="project" value="TreeGrafter"/>
</dbReference>